<dbReference type="Proteomes" id="UP000499080">
    <property type="component" value="Unassembled WGS sequence"/>
</dbReference>
<sequence length="144" mass="15850">MKEGTLHSDSKKGQHIFSGQVGLYKIQWSGLIETGTAQGDESRGHQFSTSKRKAATFQDTLTLNVNLKWSGLIETGAHEDERGELMLTLRHNSKVPTFSGHILDFRNKSQGLVSIETGTAQGDERGDLSSPRPSTKVAIFSRHI</sequence>
<protein>
    <submittedName>
        <fullName evidence="1">Uncharacterized protein</fullName>
    </submittedName>
</protein>
<evidence type="ECO:0000313" key="2">
    <source>
        <dbReference type="Proteomes" id="UP000499080"/>
    </source>
</evidence>
<proteinExistence type="predicted"/>
<dbReference type="EMBL" id="BGPR01169318">
    <property type="protein sequence ID" value="GBM25171.1"/>
    <property type="molecule type" value="Genomic_DNA"/>
</dbReference>
<keyword evidence="2" id="KW-1185">Reference proteome</keyword>
<evidence type="ECO:0000313" key="1">
    <source>
        <dbReference type="EMBL" id="GBM25171.1"/>
    </source>
</evidence>
<accession>A0A4Y2E8E4</accession>
<organism evidence="1 2">
    <name type="scientific">Araneus ventricosus</name>
    <name type="common">Orbweaver spider</name>
    <name type="synonym">Epeira ventricosa</name>
    <dbReference type="NCBI Taxonomy" id="182803"/>
    <lineage>
        <taxon>Eukaryota</taxon>
        <taxon>Metazoa</taxon>
        <taxon>Ecdysozoa</taxon>
        <taxon>Arthropoda</taxon>
        <taxon>Chelicerata</taxon>
        <taxon>Arachnida</taxon>
        <taxon>Araneae</taxon>
        <taxon>Araneomorphae</taxon>
        <taxon>Entelegynae</taxon>
        <taxon>Araneoidea</taxon>
        <taxon>Araneidae</taxon>
        <taxon>Araneus</taxon>
    </lineage>
</organism>
<gene>
    <name evidence="1" type="ORF">AVEN_154684_1</name>
</gene>
<name>A0A4Y2E8E4_ARAVE</name>
<reference evidence="1 2" key="1">
    <citation type="journal article" date="2019" name="Sci. Rep.">
        <title>Orb-weaving spider Araneus ventricosus genome elucidates the spidroin gene catalogue.</title>
        <authorList>
            <person name="Kono N."/>
            <person name="Nakamura H."/>
            <person name="Ohtoshi R."/>
            <person name="Moran D.A.P."/>
            <person name="Shinohara A."/>
            <person name="Yoshida Y."/>
            <person name="Fujiwara M."/>
            <person name="Mori M."/>
            <person name="Tomita M."/>
            <person name="Arakawa K."/>
        </authorList>
    </citation>
    <scope>NUCLEOTIDE SEQUENCE [LARGE SCALE GENOMIC DNA]</scope>
</reference>
<dbReference type="AlphaFoldDB" id="A0A4Y2E8E4"/>
<comment type="caution">
    <text evidence="1">The sequence shown here is derived from an EMBL/GenBank/DDBJ whole genome shotgun (WGS) entry which is preliminary data.</text>
</comment>